<name>A0A2J7QBU0_9NEOP</name>
<evidence type="ECO:0000313" key="1">
    <source>
        <dbReference type="EMBL" id="PNF26054.1"/>
    </source>
</evidence>
<protein>
    <submittedName>
        <fullName evidence="1">Uncharacterized protein</fullName>
    </submittedName>
</protein>
<dbReference type="AlphaFoldDB" id="A0A2J7QBU0"/>
<dbReference type="InParanoid" id="A0A2J7QBU0"/>
<accession>A0A2J7QBU0</accession>
<sequence length="51" mass="6120">MKMSFITSEHINVSWNIFQDGLTRCFVAEPDTFPVFLNNHHFVWMELKVYV</sequence>
<proteinExistence type="predicted"/>
<reference evidence="1 2" key="1">
    <citation type="submission" date="2017-12" db="EMBL/GenBank/DDBJ databases">
        <title>Hemimetabolous genomes reveal molecular basis of termite eusociality.</title>
        <authorList>
            <person name="Harrison M.C."/>
            <person name="Jongepier E."/>
            <person name="Robertson H.M."/>
            <person name="Arning N."/>
            <person name="Bitard-Feildel T."/>
            <person name="Chao H."/>
            <person name="Childers C.P."/>
            <person name="Dinh H."/>
            <person name="Doddapaneni H."/>
            <person name="Dugan S."/>
            <person name="Gowin J."/>
            <person name="Greiner C."/>
            <person name="Han Y."/>
            <person name="Hu H."/>
            <person name="Hughes D.S.T."/>
            <person name="Huylmans A.-K."/>
            <person name="Kemena C."/>
            <person name="Kremer L.P.M."/>
            <person name="Lee S.L."/>
            <person name="Lopez-Ezquerra A."/>
            <person name="Mallet L."/>
            <person name="Monroy-Kuhn J.M."/>
            <person name="Moser A."/>
            <person name="Murali S.C."/>
            <person name="Muzny D.M."/>
            <person name="Otani S."/>
            <person name="Piulachs M.-D."/>
            <person name="Poelchau M."/>
            <person name="Qu J."/>
            <person name="Schaub F."/>
            <person name="Wada-Katsumata A."/>
            <person name="Worley K.C."/>
            <person name="Xie Q."/>
            <person name="Ylla G."/>
            <person name="Poulsen M."/>
            <person name="Gibbs R.A."/>
            <person name="Schal C."/>
            <person name="Richards S."/>
            <person name="Belles X."/>
            <person name="Korb J."/>
            <person name="Bornberg-Bauer E."/>
        </authorList>
    </citation>
    <scope>NUCLEOTIDE SEQUENCE [LARGE SCALE GENOMIC DNA]</scope>
    <source>
        <tissue evidence="1">Whole body</tissue>
    </source>
</reference>
<dbReference type="Proteomes" id="UP000235965">
    <property type="component" value="Unassembled WGS sequence"/>
</dbReference>
<dbReference type="EMBL" id="NEVH01016296">
    <property type="protein sequence ID" value="PNF26054.1"/>
    <property type="molecule type" value="Genomic_DNA"/>
</dbReference>
<evidence type="ECO:0000313" key="2">
    <source>
        <dbReference type="Proteomes" id="UP000235965"/>
    </source>
</evidence>
<keyword evidence="2" id="KW-1185">Reference proteome</keyword>
<gene>
    <name evidence="1" type="ORF">B7P43_G06408</name>
</gene>
<organism evidence="1 2">
    <name type="scientific">Cryptotermes secundus</name>
    <dbReference type="NCBI Taxonomy" id="105785"/>
    <lineage>
        <taxon>Eukaryota</taxon>
        <taxon>Metazoa</taxon>
        <taxon>Ecdysozoa</taxon>
        <taxon>Arthropoda</taxon>
        <taxon>Hexapoda</taxon>
        <taxon>Insecta</taxon>
        <taxon>Pterygota</taxon>
        <taxon>Neoptera</taxon>
        <taxon>Polyneoptera</taxon>
        <taxon>Dictyoptera</taxon>
        <taxon>Blattodea</taxon>
        <taxon>Blattoidea</taxon>
        <taxon>Termitoidae</taxon>
        <taxon>Kalotermitidae</taxon>
        <taxon>Cryptotermitinae</taxon>
        <taxon>Cryptotermes</taxon>
    </lineage>
</organism>
<comment type="caution">
    <text evidence="1">The sequence shown here is derived from an EMBL/GenBank/DDBJ whole genome shotgun (WGS) entry which is preliminary data.</text>
</comment>